<accession>A0A4R4REU3</accession>
<evidence type="ECO:0000259" key="1">
    <source>
        <dbReference type="Pfam" id="PF05368"/>
    </source>
</evidence>
<reference evidence="2 3" key="1">
    <citation type="submission" date="2019-02" db="EMBL/GenBank/DDBJ databases">
        <title>Draft genome sequences of novel Actinobacteria.</title>
        <authorList>
            <person name="Sahin N."/>
            <person name="Ay H."/>
            <person name="Saygin H."/>
        </authorList>
    </citation>
    <scope>NUCLEOTIDE SEQUENCE [LARGE SCALE GENOMIC DNA]</scope>
    <source>
        <strain evidence="2 3">KC603</strain>
    </source>
</reference>
<dbReference type="Proteomes" id="UP000295621">
    <property type="component" value="Unassembled WGS sequence"/>
</dbReference>
<dbReference type="AlphaFoldDB" id="A0A4R4REU3"/>
<dbReference type="SUPFAM" id="SSF51735">
    <property type="entry name" value="NAD(P)-binding Rossmann-fold domains"/>
    <property type="match status" value="1"/>
</dbReference>
<keyword evidence="3" id="KW-1185">Reference proteome</keyword>
<dbReference type="OrthoDB" id="3250520at2"/>
<dbReference type="EMBL" id="SMKL01000069">
    <property type="protein sequence ID" value="TDC47724.1"/>
    <property type="molecule type" value="Genomic_DNA"/>
</dbReference>
<name>A0A4R4REU3_9ACTN</name>
<dbReference type="PANTHER" id="PTHR43162">
    <property type="match status" value="1"/>
</dbReference>
<dbReference type="Pfam" id="PF05368">
    <property type="entry name" value="NmrA"/>
    <property type="match status" value="1"/>
</dbReference>
<gene>
    <name evidence="2" type="ORF">E1212_23440</name>
</gene>
<comment type="caution">
    <text evidence="2">The sequence shown here is derived from an EMBL/GenBank/DDBJ whole genome shotgun (WGS) entry which is preliminary data.</text>
</comment>
<dbReference type="PANTHER" id="PTHR43162:SF1">
    <property type="entry name" value="PRESTALK A DIFFERENTIATION PROTEIN A"/>
    <property type="match status" value="1"/>
</dbReference>
<evidence type="ECO:0000313" key="3">
    <source>
        <dbReference type="Proteomes" id="UP000295621"/>
    </source>
</evidence>
<protein>
    <submittedName>
        <fullName evidence="2">NAD-dependent epimerase/dehydratase family protein</fullName>
    </submittedName>
</protein>
<proteinExistence type="predicted"/>
<dbReference type="InterPro" id="IPR036291">
    <property type="entry name" value="NAD(P)-bd_dom_sf"/>
</dbReference>
<organism evidence="2 3">
    <name type="scientific">Jiangella ureilytica</name>
    <dbReference type="NCBI Taxonomy" id="2530374"/>
    <lineage>
        <taxon>Bacteria</taxon>
        <taxon>Bacillati</taxon>
        <taxon>Actinomycetota</taxon>
        <taxon>Actinomycetes</taxon>
        <taxon>Jiangellales</taxon>
        <taxon>Jiangellaceae</taxon>
        <taxon>Jiangella</taxon>
    </lineage>
</organism>
<dbReference type="InterPro" id="IPR008030">
    <property type="entry name" value="NmrA-like"/>
</dbReference>
<dbReference type="Gene3D" id="3.40.50.720">
    <property type="entry name" value="NAD(P)-binding Rossmann-like Domain"/>
    <property type="match status" value="1"/>
</dbReference>
<dbReference type="Gene3D" id="3.90.25.10">
    <property type="entry name" value="UDP-galactose 4-epimerase, domain 1"/>
    <property type="match status" value="1"/>
</dbReference>
<feature type="domain" description="NmrA-like" evidence="1">
    <location>
        <begin position="8"/>
        <end position="229"/>
    </location>
</feature>
<evidence type="ECO:0000313" key="2">
    <source>
        <dbReference type="EMBL" id="TDC47724.1"/>
    </source>
</evidence>
<dbReference type="InterPro" id="IPR051604">
    <property type="entry name" value="Ergot_Alk_Oxidoreductase"/>
</dbReference>
<sequence length="295" mass="31280">MEANVSAAVLVTGATGKVGRRLIPLLLRRGATVRAASRSLLPARTGIEPVRFDWTDESTYEAARKGVDAMFLVAGPVPQAAHADYVGALLDGAAEAGVEKIVLLSPYGVGQAPPENPLRRIELALETSGVPHTLVRPVAFMQNFSEGLRWREALVEGIRERDEIAAPGGDGVVSYVSTEDVAAIAAIALTEDGYQGKAYAPAGPEPLTLTEVAEHISWAAGRRIRYVETDRTPIRDALLAAGAPPETAEHNSQVYVHAFSSGAQGVLNDDILDVTGRPPRSFAEFAVGAAAAWRR</sequence>